<evidence type="ECO:0000256" key="1">
    <source>
        <dbReference type="ARBA" id="ARBA00004162"/>
    </source>
</evidence>
<organism evidence="3 4">
    <name type="scientific">Streptococcus pneumoniae</name>
    <dbReference type="NCBI Taxonomy" id="1313"/>
    <lineage>
        <taxon>Bacteria</taxon>
        <taxon>Bacillati</taxon>
        <taxon>Bacillota</taxon>
        <taxon>Bacilli</taxon>
        <taxon>Lactobacillales</taxon>
        <taxon>Streptococcaceae</taxon>
        <taxon>Streptococcus</taxon>
    </lineage>
</organism>
<evidence type="ECO:0000313" key="3">
    <source>
        <dbReference type="EMBL" id="MTV88180.1"/>
    </source>
</evidence>
<dbReference type="Pfam" id="PF03793">
    <property type="entry name" value="PASTA"/>
    <property type="match status" value="1"/>
</dbReference>
<accession>A0A6I3UA15</accession>
<comment type="caution">
    <text evidence="3">The sequence shown here is derived from an EMBL/GenBank/DDBJ whole genome shotgun (WGS) entry which is preliminary data.</text>
</comment>
<dbReference type="GO" id="GO:0005886">
    <property type="term" value="C:plasma membrane"/>
    <property type="evidence" value="ECO:0007669"/>
    <property type="project" value="UniProtKB-SubCell"/>
</dbReference>
<dbReference type="PROSITE" id="PS51178">
    <property type="entry name" value="PASTA"/>
    <property type="match status" value="1"/>
</dbReference>
<comment type="subcellular location">
    <subcellularLocation>
        <location evidence="1">Cell membrane</location>
        <topology evidence="1">Single-pass membrane protein</topology>
    </subcellularLocation>
</comment>
<dbReference type="SUPFAM" id="SSF54184">
    <property type="entry name" value="Penicillin-binding protein 2x (pbp-2x), c-terminal domain"/>
    <property type="match status" value="1"/>
</dbReference>
<dbReference type="InterPro" id="IPR012338">
    <property type="entry name" value="Beta-lactam/transpept-like"/>
</dbReference>
<dbReference type="InterPro" id="IPR005543">
    <property type="entry name" value="PASTA_dom"/>
</dbReference>
<dbReference type="CDD" id="cd06573">
    <property type="entry name" value="PASTA"/>
    <property type="match status" value="1"/>
</dbReference>
<name>A0A6I3UA15_STREE</name>
<sequence>PDFILYVTVQQPEHYSGIQLGEFANPILERASAMKDSLNLQTTAKALEQVSQQSPYPMPSVKDISPGDLAEELRRNLVQPIVVGTGTKIKNSSAEEGKNLAPNQQVLILSDKAEEVPDMYGWTKETAETLA</sequence>
<proteinExistence type="predicted"/>
<feature type="non-terminal residue" evidence="3">
    <location>
        <position position="131"/>
    </location>
</feature>
<reference evidence="3 4" key="1">
    <citation type="submission" date="2019-11" db="EMBL/GenBank/DDBJ databases">
        <title>Growth characteristics of pneumococcus vary with the chemical composition of the capsule and with environmental conditions.</title>
        <authorList>
            <person name="Tothpal A."/>
            <person name="Desobry K."/>
            <person name="Joshi S."/>
            <person name="Wyllie A.L."/>
            <person name="Weinberger D.M."/>
        </authorList>
    </citation>
    <scope>NUCLEOTIDE SEQUENCE [LARGE SCALE GENOMIC DNA]</scope>
    <source>
        <strain evidence="4">pnumococcus35B</strain>
    </source>
</reference>
<evidence type="ECO:0000259" key="2">
    <source>
        <dbReference type="PROSITE" id="PS51178"/>
    </source>
</evidence>
<protein>
    <submittedName>
        <fullName evidence="3">Penicillin-binding protein</fullName>
    </submittedName>
</protein>
<feature type="non-terminal residue" evidence="3">
    <location>
        <position position="1"/>
    </location>
</feature>
<feature type="domain" description="PASTA" evidence="2">
    <location>
        <begin position="52"/>
        <end position="111"/>
    </location>
</feature>
<dbReference type="Proteomes" id="UP000469505">
    <property type="component" value="Unassembled WGS sequence"/>
</dbReference>
<evidence type="ECO:0000313" key="4">
    <source>
        <dbReference type="Proteomes" id="UP000469505"/>
    </source>
</evidence>
<dbReference type="Gene3D" id="3.40.710.10">
    <property type="entry name" value="DD-peptidase/beta-lactamase superfamily"/>
    <property type="match status" value="1"/>
</dbReference>
<dbReference type="EMBL" id="WNHX01000373">
    <property type="protein sequence ID" value="MTV88180.1"/>
    <property type="molecule type" value="Genomic_DNA"/>
</dbReference>
<dbReference type="AlphaFoldDB" id="A0A6I3UA15"/>
<gene>
    <name evidence="3" type="ORF">GM543_11945</name>
</gene>